<sequence>MNLSIEVFLQLLENESCQTKDIAEKQGITIRTAQRAIKEIKVAFDKSAVLNKYFQLKKIGRAYSIEQRYLLDQNQVLILIKLLIASRSLNSTELPRLTNKMLDMLTLEERDVVSESVMTERITDNYLTDESFRIEKMGQLEQYIYHKQKIRFTYTDRYPSEIPNIETIEMLPIHTFFDNLYFFIIGLVKDKQEYRTFRIDWMDDIEPIHLKIPMDHSKYHDHGQETRYEAFGYQGKKTRIQFEYYGYMEYIKDIFPSCKVIKTIDKPNRFPFSVKILEIEVNYSDGVKLWLLGETTILRVLSPKSIADDIRDTLREGYERYLD</sequence>
<protein>
    <submittedName>
        <fullName evidence="2">WYL domain-containing protein</fullName>
    </submittedName>
</protein>
<dbReference type="STRING" id="1423818.FC88_GL000582"/>
<dbReference type="InterPro" id="IPR026881">
    <property type="entry name" value="WYL_dom"/>
</dbReference>
<feature type="domain" description="WYL" evidence="1">
    <location>
        <begin position="137"/>
        <end position="206"/>
    </location>
</feature>
<gene>
    <name evidence="2" type="ORF">FG051_11695</name>
</gene>
<dbReference type="KEGG" id="lft:FG051_11695"/>
<dbReference type="EMBL" id="CP040736">
    <property type="protein sequence ID" value="QCX25715.1"/>
    <property type="molecule type" value="Genomic_DNA"/>
</dbReference>
<evidence type="ECO:0000313" key="2">
    <source>
        <dbReference type="EMBL" id="QCX25715.1"/>
    </source>
</evidence>
<organism evidence="2 3">
    <name type="scientific">Companilactobacillus futsaii</name>
    <dbReference type="NCBI Taxonomy" id="938155"/>
    <lineage>
        <taxon>Bacteria</taxon>
        <taxon>Bacillati</taxon>
        <taxon>Bacillota</taxon>
        <taxon>Bacilli</taxon>
        <taxon>Lactobacillales</taxon>
        <taxon>Lactobacillaceae</taxon>
        <taxon>Companilactobacillus</taxon>
    </lineage>
</organism>
<dbReference type="PROSITE" id="PS52050">
    <property type="entry name" value="WYL"/>
    <property type="match status" value="1"/>
</dbReference>
<reference evidence="2 3" key="1">
    <citation type="submission" date="2019-05" db="EMBL/GenBank/DDBJ databases">
        <title>Genome Sequence of Lactobacillus futsaii Y97, a Potential Probiotic Strain Isolated from the Futsai of Taiwan.</title>
        <authorList>
            <person name="Du X."/>
        </authorList>
    </citation>
    <scope>NUCLEOTIDE SEQUENCE [LARGE SCALE GENOMIC DNA]</scope>
    <source>
        <strain evidence="2 3">Y97</strain>
    </source>
</reference>
<dbReference type="Proteomes" id="UP000310673">
    <property type="component" value="Chromosome"/>
</dbReference>
<dbReference type="RefSeq" id="WP_057814344.1">
    <property type="nucleotide sequence ID" value="NZ_CP040736.1"/>
</dbReference>
<proteinExistence type="predicted"/>
<dbReference type="Pfam" id="PF13280">
    <property type="entry name" value="WYL"/>
    <property type="match status" value="1"/>
</dbReference>
<evidence type="ECO:0000259" key="1">
    <source>
        <dbReference type="Pfam" id="PF13280"/>
    </source>
</evidence>
<accession>A0A5B7T5Q6</accession>
<dbReference type="AlphaFoldDB" id="A0A5B7T5Q6"/>
<name>A0A5B7T5Q6_9LACO</name>
<evidence type="ECO:0000313" key="3">
    <source>
        <dbReference type="Proteomes" id="UP000310673"/>
    </source>
</evidence>